<accession>A0ACA9LU80</accession>
<evidence type="ECO:0000313" key="2">
    <source>
        <dbReference type="Proteomes" id="UP000789702"/>
    </source>
</evidence>
<protein>
    <submittedName>
        <fullName evidence="1">2534_t:CDS:1</fullName>
    </submittedName>
</protein>
<name>A0ACA9LU80_9GLOM</name>
<evidence type="ECO:0000313" key="1">
    <source>
        <dbReference type="EMBL" id="CAG8551330.1"/>
    </source>
</evidence>
<comment type="caution">
    <text evidence="1">The sequence shown here is derived from an EMBL/GenBank/DDBJ whole genome shotgun (WGS) entry which is preliminary data.</text>
</comment>
<feature type="non-terminal residue" evidence="1">
    <location>
        <position position="1"/>
    </location>
</feature>
<keyword evidence="2" id="KW-1185">Reference proteome</keyword>
<dbReference type="EMBL" id="CAJVPU010005691">
    <property type="protein sequence ID" value="CAG8551330.1"/>
    <property type="molecule type" value="Genomic_DNA"/>
</dbReference>
<reference evidence="1" key="1">
    <citation type="submission" date="2021-06" db="EMBL/GenBank/DDBJ databases">
        <authorList>
            <person name="Kallberg Y."/>
            <person name="Tangrot J."/>
            <person name="Rosling A."/>
        </authorList>
    </citation>
    <scope>NUCLEOTIDE SEQUENCE</scope>
    <source>
        <strain evidence="1">IL203A</strain>
    </source>
</reference>
<gene>
    <name evidence="1" type="ORF">DHETER_LOCUS5239</name>
</gene>
<proteinExistence type="predicted"/>
<organism evidence="1 2">
    <name type="scientific">Dentiscutata heterogama</name>
    <dbReference type="NCBI Taxonomy" id="1316150"/>
    <lineage>
        <taxon>Eukaryota</taxon>
        <taxon>Fungi</taxon>
        <taxon>Fungi incertae sedis</taxon>
        <taxon>Mucoromycota</taxon>
        <taxon>Glomeromycotina</taxon>
        <taxon>Glomeromycetes</taxon>
        <taxon>Diversisporales</taxon>
        <taxon>Gigasporaceae</taxon>
        <taxon>Dentiscutata</taxon>
    </lineage>
</organism>
<dbReference type="Proteomes" id="UP000789702">
    <property type="component" value="Unassembled WGS sequence"/>
</dbReference>
<sequence length="99" mass="11517">IFIETHSELTTLYNEFNELYKHYNTNNDSDEIVDDEEFFIESQTDDSIIEQTDDRKVDIKLAINNDNTTVNLLCVNTKPPSKDEFSDEITPPGLSLEWQ</sequence>